<dbReference type="InterPro" id="IPR008949">
    <property type="entry name" value="Isoprenoid_synthase_dom_sf"/>
</dbReference>
<protein>
    <submittedName>
        <fullName evidence="1">Geranyl-geranyl pyrophosphate</fullName>
    </submittedName>
</protein>
<keyword evidence="2" id="KW-1185">Reference proteome</keyword>
<dbReference type="STRING" id="2070753.A0A3A2ZQI8"/>
<dbReference type="OrthoDB" id="6921389at2759"/>
<accession>A0A3A2ZQI8</accession>
<dbReference type="EMBL" id="MVGC01000062">
    <property type="protein sequence ID" value="RJE24970.1"/>
    <property type="molecule type" value="Genomic_DNA"/>
</dbReference>
<organism evidence="1 2">
    <name type="scientific">Aspergillus sclerotialis</name>
    <dbReference type="NCBI Taxonomy" id="2070753"/>
    <lineage>
        <taxon>Eukaryota</taxon>
        <taxon>Fungi</taxon>
        <taxon>Dikarya</taxon>
        <taxon>Ascomycota</taxon>
        <taxon>Pezizomycotina</taxon>
        <taxon>Eurotiomycetes</taxon>
        <taxon>Eurotiomycetidae</taxon>
        <taxon>Eurotiales</taxon>
        <taxon>Aspergillaceae</taxon>
        <taxon>Aspergillus</taxon>
        <taxon>Aspergillus subgen. Polypaecilum</taxon>
    </lineage>
</organism>
<evidence type="ECO:0000313" key="2">
    <source>
        <dbReference type="Proteomes" id="UP000266188"/>
    </source>
</evidence>
<sequence>MTSCLDFTSKYSEPVSPGLYAHNPEYFSSFKPRIHKDSQQSSDASIQCQIDVLGKENLGALMGILNTHGDLTALSYPFCPPDRLALAAYLTELVFIHDDADYRENIHTRKFESDSEARDQALKVGNYAPEWVNEARNKQVIAKVMYNVTKMDEKRGRKFFKAWESWKLAEKDYADVEAQRCESLEKYLTMCYDMRGCRWGLALARFVCELDLTEEEEAKVLPLTQIAMQIMTLHNDYYSWEKENAFYYASEEKRPVSNAVALYMKLYSIPIERAKAEVKAKAIETEQRYLLAKKEFLKDEANPPLATLRWLEMLEHLITGHMLWCLSCPRYYEKPNNRYLDYYRLRSEQGYTFADDCTRLGSFTSSQIGFDGDSPASSSHIWNRTTGANGYQRGHCHDKNGIITLSLFCTGGLRARFRHF</sequence>
<dbReference type="Proteomes" id="UP000266188">
    <property type="component" value="Unassembled WGS sequence"/>
</dbReference>
<dbReference type="Gene3D" id="1.10.600.10">
    <property type="entry name" value="Farnesyl Diphosphate Synthase"/>
    <property type="match status" value="1"/>
</dbReference>
<comment type="caution">
    <text evidence="1">The sequence shown here is derived from an EMBL/GenBank/DDBJ whole genome shotgun (WGS) entry which is preliminary data.</text>
</comment>
<proteinExistence type="predicted"/>
<reference evidence="2" key="1">
    <citation type="submission" date="2017-02" db="EMBL/GenBank/DDBJ databases">
        <authorList>
            <person name="Tafer H."/>
            <person name="Lopandic K."/>
        </authorList>
    </citation>
    <scope>NUCLEOTIDE SEQUENCE [LARGE SCALE GENOMIC DNA]</scope>
    <source>
        <strain evidence="2">CBS 366.77</strain>
    </source>
</reference>
<dbReference type="AlphaFoldDB" id="A0A3A2ZQI8"/>
<gene>
    <name evidence="1" type="ORF">PHISCL_02681</name>
</gene>
<dbReference type="SUPFAM" id="SSF48576">
    <property type="entry name" value="Terpenoid synthases"/>
    <property type="match status" value="1"/>
</dbReference>
<evidence type="ECO:0000313" key="1">
    <source>
        <dbReference type="EMBL" id="RJE24970.1"/>
    </source>
</evidence>
<name>A0A3A2ZQI8_9EURO</name>
<dbReference type="Pfam" id="PF19086">
    <property type="entry name" value="Terpene_syn_C_2"/>
    <property type="match status" value="1"/>
</dbReference>